<sequence length="111" mass="12127">MTERPKTSPYRGADCKDCGRTMRISSDRVADHPGTVVHAAHGSCQPCSRPRSTRDQGSSAADHRAMHHLAAPLVIHGHDSDDLRHRINARTTQAWLDARRARGITVEGIAA</sequence>
<feature type="region of interest" description="Disordered" evidence="1">
    <location>
        <begin position="41"/>
        <end position="63"/>
    </location>
</feature>
<dbReference type="RefSeq" id="WP_058888635.1">
    <property type="nucleotide sequence ID" value="NZ_LQBM01000003.1"/>
</dbReference>
<dbReference type="AlphaFoldDB" id="A0A0W8IGC8"/>
<proteinExistence type="predicted"/>
<evidence type="ECO:0000256" key="1">
    <source>
        <dbReference type="SAM" id="MobiDB-lite"/>
    </source>
</evidence>
<gene>
    <name evidence="2" type="ORF">AVL63_02720</name>
</gene>
<evidence type="ECO:0000313" key="3">
    <source>
        <dbReference type="Proteomes" id="UP000054023"/>
    </source>
</evidence>
<dbReference type="EMBL" id="LQBM01000003">
    <property type="protein sequence ID" value="KUG58953.1"/>
    <property type="molecule type" value="Genomic_DNA"/>
</dbReference>
<evidence type="ECO:0000313" key="2">
    <source>
        <dbReference type="EMBL" id="KUG58953.1"/>
    </source>
</evidence>
<protein>
    <submittedName>
        <fullName evidence="2">Uncharacterized protein</fullName>
    </submittedName>
</protein>
<organism evidence="2 3">
    <name type="scientific">Nesterenkonia jeotgali</name>
    <dbReference type="NCBI Taxonomy" id="317018"/>
    <lineage>
        <taxon>Bacteria</taxon>
        <taxon>Bacillati</taxon>
        <taxon>Actinomycetota</taxon>
        <taxon>Actinomycetes</taxon>
        <taxon>Micrococcales</taxon>
        <taxon>Micrococcaceae</taxon>
        <taxon>Nesterenkonia</taxon>
    </lineage>
</organism>
<keyword evidence="3" id="KW-1185">Reference proteome</keyword>
<name>A0A0W8IGC8_9MICC</name>
<accession>A0A0W8IGC8</accession>
<dbReference type="Proteomes" id="UP000054023">
    <property type="component" value="Unassembled WGS sequence"/>
</dbReference>
<reference evidence="3" key="1">
    <citation type="submission" date="2015-12" db="EMBL/GenBank/DDBJ databases">
        <authorList>
            <person name="Nair G.R."/>
            <person name="Kaur G."/>
            <person name="Mayilraj S."/>
        </authorList>
    </citation>
    <scope>NUCLEOTIDE SEQUENCE [LARGE SCALE GENOMIC DNA]</scope>
    <source>
        <strain evidence="3">CD08_7</strain>
    </source>
</reference>
<comment type="caution">
    <text evidence="2">The sequence shown here is derived from an EMBL/GenBank/DDBJ whole genome shotgun (WGS) entry which is preliminary data.</text>
</comment>
<dbReference type="STRING" id="317018.AVL63_02720"/>